<evidence type="ECO:0000256" key="3">
    <source>
        <dbReference type="RuleBase" id="RU003476"/>
    </source>
</evidence>
<evidence type="ECO:0000313" key="6">
    <source>
        <dbReference type="EMBL" id="GAA1896252.1"/>
    </source>
</evidence>
<reference evidence="7" key="1">
    <citation type="journal article" date="2019" name="Int. J. Syst. Evol. Microbiol.">
        <title>The Global Catalogue of Microorganisms (GCM) 10K type strain sequencing project: providing services to taxonomists for standard genome sequencing and annotation.</title>
        <authorList>
            <consortium name="The Broad Institute Genomics Platform"/>
            <consortium name="The Broad Institute Genome Sequencing Center for Infectious Disease"/>
            <person name="Wu L."/>
            <person name="Ma J."/>
        </authorList>
    </citation>
    <scope>NUCLEOTIDE SEQUENCE [LARGE SCALE GENOMIC DNA]</scope>
    <source>
        <strain evidence="7">JCM 13581</strain>
    </source>
</reference>
<sequence length="166" mass="17542">MERETDPTDAAVPSPAAGPVPVPAVRAAGCVLWRRPTGAGPGGSGATGVEVAVVHRPKYDDWSHPKGKLNAGEDPAAAAVREVREETGMECVLGAPLPVTRYLTETGGPKEVSYWTAEAVTGAFEPNDEIDLLHWLPPGQARDRLSHPADRDLLDRALATLTPRPA</sequence>
<dbReference type="SUPFAM" id="SSF55811">
    <property type="entry name" value="Nudix"/>
    <property type="match status" value="1"/>
</dbReference>
<dbReference type="Gene3D" id="3.90.79.10">
    <property type="entry name" value="Nucleoside Triphosphate Pyrophosphohydrolase"/>
    <property type="match status" value="1"/>
</dbReference>
<dbReference type="Pfam" id="PF00293">
    <property type="entry name" value="NUDIX"/>
    <property type="match status" value="1"/>
</dbReference>
<dbReference type="InterPro" id="IPR051325">
    <property type="entry name" value="Nudix_hydrolase_domain"/>
</dbReference>
<dbReference type="PANTHER" id="PTHR21340:SF0">
    <property type="entry name" value="BIS(5'-NUCLEOSYL)-TETRAPHOSPHATASE [ASYMMETRICAL]"/>
    <property type="match status" value="1"/>
</dbReference>
<comment type="similarity">
    <text evidence="1 3">Belongs to the Nudix hydrolase family.</text>
</comment>
<evidence type="ECO:0000256" key="2">
    <source>
        <dbReference type="ARBA" id="ARBA00022801"/>
    </source>
</evidence>
<dbReference type="PANTHER" id="PTHR21340">
    <property type="entry name" value="DIADENOSINE 5,5-P1,P4-TETRAPHOSPHATE PYROPHOSPHOHYDROLASE MUTT"/>
    <property type="match status" value="1"/>
</dbReference>
<dbReference type="PROSITE" id="PS00893">
    <property type="entry name" value="NUDIX_BOX"/>
    <property type="match status" value="1"/>
</dbReference>
<dbReference type="GO" id="GO:0016787">
    <property type="term" value="F:hydrolase activity"/>
    <property type="evidence" value="ECO:0007669"/>
    <property type="project" value="UniProtKB-KW"/>
</dbReference>
<dbReference type="InterPro" id="IPR000086">
    <property type="entry name" value="NUDIX_hydrolase_dom"/>
</dbReference>
<feature type="domain" description="Nudix hydrolase" evidence="5">
    <location>
        <begin position="23"/>
        <end position="159"/>
    </location>
</feature>
<dbReference type="InterPro" id="IPR020084">
    <property type="entry name" value="NUDIX_hydrolase_CS"/>
</dbReference>
<evidence type="ECO:0000313" key="7">
    <source>
        <dbReference type="Proteomes" id="UP001501303"/>
    </source>
</evidence>
<dbReference type="PRINTS" id="PR00502">
    <property type="entry name" value="NUDIXFAMILY"/>
</dbReference>
<keyword evidence="2 3" id="KW-0378">Hydrolase</keyword>
<comment type="caution">
    <text evidence="6">The sequence shown here is derived from an EMBL/GenBank/DDBJ whole genome shotgun (WGS) entry which is preliminary data.</text>
</comment>
<accession>A0ABP5A0K5</accession>
<organism evidence="6 7">
    <name type="scientific">Streptomyces sodiiphilus</name>
    <dbReference type="NCBI Taxonomy" id="226217"/>
    <lineage>
        <taxon>Bacteria</taxon>
        <taxon>Bacillati</taxon>
        <taxon>Actinomycetota</taxon>
        <taxon>Actinomycetes</taxon>
        <taxon>Kitasatosporales</taxon>
        <taxon>Streptomycetaceae</taxon>
        <taxon>Streptomyces</taxon>
    </lineage>
</organism>
<dbReference type="PROSITE" id="PS51462">
    <property type="entry name" value="NUDIX"/>
    <property type="match status" value="1"/>
</dbReference>
<gene>
    <name evidence="6" type="ORF">GCM10009716_02850</name>
</gene>
<dbReference type="Proteomes" id="UP001501303">
    <property type="component" value="Unassembled WGS sequence"/>
</dbReference>
<dbReference type="CDD" id="cd03673">
    <property type="entry name" value="NUDIX_Ap6A_hydrolase"/>
    <property type="match status" value="1"/>
</dbReference>
<name>A0ABP5A0K5_9ACTN</name>
<feature type="region of interest" description="Disordered" evidence="4">
    <location>
        <begin position="1"/>
        <end position="20"/>
    </location>
</feature>
<proteinExistence type="inferred from homology"/>
<dbReference type="InterPro" id="IPR015797">
    <property type="entry name" value="NUDIX_hydrolase-like_dom_sf"/>
</dbReference>
<dbReference type="EMBL" id="BAAAMJ010000003">
    <property type="protein sequence ID" value="GAA1896252.1"/>
    <property type="molecule type" value="Genomic_DNA"/>
</dbReference>
<dbReference type="InterPro" id="IPR020476">
    <property type="entry name" value="Nudix_hydrolase"/>
</dbReference>
<protein>
    <submittedName>
        <fullName evidence="6">NUDIX hydrolase</fullName>
    </submittedName>
</protein>
<evidence type="ECO:0000256" key="4">
    <source>
        <dbReference type="SAM" id="MobiDB-lite"/>
    </source>
</evidence>
<evidence type="ECO:0000259" key="5">
    <source>
        <dbReference type="PROSITE" id="PS51462"/>
    </source>
</evidence>
<evidence type="ECO:0000256" key="1">
    <source>
        <dbReference type="ARBA" id="ARBA00005582"/>
    </source>
</evidence>
<keyword evidence="7" id="KW-1185">Reference proteome</keyword>